<reference evidence="2" key="1">
    <citation type="journal article" date="2014" name="Int. J. Syst. Evol. Microbiol.">
        <title>Complete genome sequence of Corynebacterium casei LMG S-19264T (=DSM 44701T), isolated from a smear-ripened cheese.</title>
        <authorList>
            <consortium name="US DOE Joint Genome Institute (JGI-PGF)"/>
            <person name="Walter F."/>
            <person name="Albersmeier A."/>
            <person name="Kalinowski J."/>
            <person name="Ruckert C."/>
        </authorList>
    </citation>
    <scope>NUCLEOTIDE SEQUENCE</scope>
    <source>
        <strain evidence="2">CGMCC 1.12426</strain>
    </source>
</reference>
<proteinExistence type="predicted"/>
<accession>A0A916TCE2</accession>
<evidence type="ECO:0000313" key="2">
    <source>
        <dbReference type="EMBL" id="GGB39123.1"/>
    </source>
</evidence>
<protein>
    <submittedName>
        <fullName evidence="2">Uncharacterized protein</fullName>
    </submittedName>
</protein>
<feature type="region of interest" description="Disordered" evidence="1">
    <location>
        <begin position="1"/>
        <end position="69"/>
    </location>
</feature>
<keyword evidence="3" id="KW-1185">Reference proteome</keyword>
<reference evidence="2" key="2">
    <citation type="submission" date="2020-09" db="EMBL/GenBank/DDBJ databases">
        <authorList>
            <person name="Sun Q."/>
            <person name="Zhou Y."/>
        </authorList>
    </citation>
    <scope>NUCLEOTIDE SEQUENCE</scope>
    <source>
        <strain evidence="2">CGMCC 1.12426</strain>
    </source>
</reference>
<name>A0A916TCE2_9HYPH</name>
<gene>
    <name evidence="2" type="ORF">GCM10011316_08920</name>
</gene>
<organism evidence="2 3">
    <name type="scientific">Roseibium aquae</name>
    <dbReference type="NCBI Taxonomy" id="1323746"/>
    <lineage>
        <taxon>Bacteria</taxon>
        <taxon>Pseudomonadati</taxon>
        <taxon>Pseudomonadota</taxon>
        <taxon>Alphaproteobacteria</taxon>
        <taxon>Hyphomicrobiales</taxon>
        <taxon>Stappiaceae</taxon>
        <taxon>Roseibium</taxon>
    </lineage>
</organism>
<comment type="caution">
    <text evidence="2">The sequence shown here is derived from an EMBL/GenBank/DDBJ whole genome shotgun (WGS) entry which is preliminary data.</text>
</comment>
<dbReference type="AlphaFoldDB" id="A0A916TCE2"/>
<sequence>MAIGGKAMVREEWPDEAGQHGGLGQAPERPAGPWGGARGTAAPQETAAPRVVCSGPAEPAWRPPGISRKGAEMIGSALPQASRRAVFGRKSGTSHGSSQIVVAKLQINCVRD</sequence>
<dbReference type="EMBL" id="BMFA01000002">
    <property type="protein sequence ID" value="GGB39123.1"/>
    <property type="molecule type" value="Genomic_DNA"/>
</dbReference>
<evidence type="ECO:0000256" key="1">
    <source>
        <dbReference type="SAM" id="MobiDB-lite"/>
    </source>
</evidence>
<dbReference type="Proteomes" id="UP000605148">
    <property type="component" value="Unassembled WGS sequence"/>
</dbReference>
<evidence type="ECO:0000313" key="3">
    <source>
        <dbReference type="Proteomes" id="UP000605148"/>
    </source>
</evidence>